<dbReference type="Proteomes" id="UP001497644">
    <property type="component" value="Chromosome 8"/>
</dbReference>
<dbReference type="AlphaFoldDB" id="A0AAV2P6F4"/>
<name>A0AAV2P6F4_9HYME</name>
<proteinExistence type="predicted"/>
<organism evidence="1 2">
    <name type="scientific">Lasius platythorax</name>
    <dbReference type="NCBI Taxonomy" id="488582"/>
    <lineage>
        <taxon>Eukaryota</taxon>
        <taxon>Metazoa</taxon>
        <taxon>Ecdysozoa</taxon>
        <taxon>Arthropoda</taxon>
        <taxon>Hexapoda</taxon>
        <taxon>Insecta</taxon>
        <taxon>Pterygota</taxon>
        <taxon>Neoptera</taxon>
        <taxon>Endopterygota</taxon>
        <taxon>Hymenoptera</taxon>
        <taxon>Apocrita</taxon>
        <taxon>Aculeata</taxon>
        <taxon>Formicoidea</taxon>
        <taxon>Formicidae</taxon>
        <taxon>Formicinae</taxon>
        <taxon>Lasius</taxon>
        <taxon>Lasius</taxon>
    </lineage>
</organism>
<dbReference type="EMBL" id="OZ034831">
    <property type="protein sequence ID" value="CAL1688509.1"/>
    <property type="molecule type" value="Genomic_DNA"/>
</dbReference>
<reference evidence="1" key="1">
    <citation type="submission" date="2024-04" db="EMBL/GenBank/DDBJ databases">
        <authorList>
            <consortium name="Molecular Ecology Group"/>
        </authorList>
    </citation>
    <scope>NUCLEOTIDE SEQUENCE</scope>
</reference>
<evidence type="ECO:0000313" key="1">
    <source>
        <dbReference type="EMBL" id="CAL1688509.1"/>
    </source>
</evidence>
<sequence>MRAMLKVLVSFLSSWTPIYNDFRLLPRQSESTPAIRGHFQQYPDEGTTQAAASQQPSVAFDLLLSWIGYGAKGIFSTKDL</sequence>
<accession>A0AAV2P6F4</accession>
<gene>
    <name evidence="1" type="ORF">LPLAT_LOCUS13561</name>
</gene>
<evidence type="ECO:0000313" key="2">
    <source>
        <dbReference type="Proteomes" id="UP001497644"/>
    </source>
</evidence>
<keyword evidence="2" id="KW-1185">Reference proteome</keyword>
<protein>
    <submittedName>
        <fullName evidence="1">Uncharacterized protein</fullName>
    </submittedName>
</protein>